<name>L9JEM6_TUPCH</name>
<accession>L9JEM6</accession>
<reference evidence="2" key="2">
    <citation type="journal article" date="2013" name="Nat. Commun.">
        <title>Genome of the Chinese tree shrew.</title>
        <authorList>
            <person name="Fan Y."/>
            <person name="Huang Z.Y."/>
            <person name="Cao C.C."/>
            <person name="Chen C.S."/>
            <person name="Chen Y.X."/>
            <person name="Fan D.D."/>
            <person name="He J."/>
            <person name="Hou H.L."/>
            <person name="Hu L."/>
            <person name="Hu X.T."/>
            <person name="Jiang X.T."/>
            <person name="Lai R."/>
            <person name="Lang Y.S."/>
            <person name="Liang B."/>
            <person name="Liao S.G."/>
            <person name="Mu D."/>
            <person name="Ma Y.Y."/>
            <person name="Niu Y.Y."/>
            <person name="Sun X.Q."/>
            <person name="Xia J.Q."/>
            <person name="Xiao J."/>
            <person name="Xiong Z.Q."/>
            <person name="Xu L."/>
            <person name="Yang L."/>
            <person name="Zhang Y."/>
            <person name="Zhao W."/>
            <person name="Zhao X.D."/>
            <person name="Zheng Y.T."/>
            <person name="Zhou J.M."/>
            <person name="Zhu Y.B."/>
            <person name="Zhang G.J."/>
            <person name="Wang J."/>
            <person name="Yao Y.G."/>
        </authorList>
    </citation>
    <scope>NUCLEOTIDE SEQUENCE [LARGE SCALE GENOMIC DNA]</scope>
</reference>
<evidence type="ECO:0000313" key="1">
    <source>
        <dbReference type="EMBL" id="ELW47437.1"/>
    </source>
</evidence>
<proteinExistence type="predicted"/>
<reference evidence="2" key="1">
    <citation type="submission" date="2012-07" db="EMBL/GenBank/DDBJ databases">
        <title>Genome of the Chinese tree shrew, a rising model animal genetically related to primates.</title>
        <authorList>
            <person name="Zhang G."/>
            <person name="Fan Y."/>
            <person name="Yao Y."/>
            <person name="Huang Z."/>
        </authorList>
    </citation>
    <scope>NUCLEOTIDE SEQUENCE [LARGE SCALE GENOMIC DNA]</scope>
</reference>
<dbReference type="Proteomes" id="UP000011518">
    <property type="component" value="Unassembled WGS sequence"/>
</dbReference>
<protein>
    <submittedName>
        <fullName evidence="1">Uncharacterized protein</fullName>
    </submittedName>
</protein>
<dbReference type="InParanoid" id="L9JEM6"/>
<dbReference type="EMBL" id="KB321114">
    <property type="protein sequence ID" value="ELW47437.1"/>
    <property type="molecule type" value="Genomic_DNA"/>
</dbReference>
<dbReference type="AlphaFoldDB" id="L9JEM6"/>
<keyword evidence="2" id="KW-1185">Reference proteome</keyword>
<organism evidence="1 2">
    <name type="scientific">Tupaia chinensis</name>
    <name type="common">Chinese tree shrew</name>
    <name type="synonym">Tupaia belangeri chinensis</name>
    <dbReference type="NCBI Taxonomy" id="246437"/>
    <lineage>
        <taxon>Eukaryota</taxon>
        <taxon>Metazoa</taxon>
        <taxon>Chordata</taxon>
        <taxon>Craniata</taxon>
        <taxon>Vertebrata</taxon>
        <taxon>Euteleostomi</taxon>
        <taxon>Mammalia</taxon>
        <taxon>Eutheria</taxon>
        <taxon>Euarchontoglires</taxon>
        <taxon>Scandentia</taxon>
        <taxon>Tupaiidae</taxon>
        <taxon>Tupaia</taxon>
    </lineage>
</organism>
<sequence>MGCSSSALNKAGDSSRFRTGRCCDRGCCGLRAPLRSRLTAHLSPRDRTRNQALAYRVADVIAGAGGKSLMSIAGIFP</sequence>
<evidence type="ECO:0000313" key="2">
    <source>
        <dbReference type="Proteomes" id="UP000011518"/>
    </source>
</evidence>
<gene>
    <name evidence="1" type="ORF">TREES_T100013414</name>
</gene>